<evidence type="ECO:0000313" key="2">
    <source>
        <dbReference type="Proteomes" id="UP000240912"/>
    </source>
</evidence>
<keyword evidence="2" id="KW-1185">Reference proteome</keyword>
<organism evidence="1 2">
    <name type="scientific">Pedobacter yulinensis</name>
    <dbReference type="NCBI Taxonomy" id="2126353"/>
    <lineage>
        <taxon>Bacteria</taxon>
        <taxon>Pseudomonadati</taxon>
        <taxon>Bacteroidota</taxon>
        <taxon>Sphingobacteriia</taxon>
        <taxon>Sphingobacteriales</taxon>
        <taxon>Sphingobacteriaceae</taxon>
        <taxon>Pedobacter</taxon>
    </lineage>
</organism>
<comment type="caution">
    <text evidence="1">The sequence shown here is derived from an EMBL/GenBank/DDBJ whole genome shotgun (WGS) entry which is preliminary data.</text>
</comment>
<dbReference type="AlphaFoldDB" id="A0A2T3HMF6"/>
<name>A0A2T3HMF6_9SPHI</name>
<dbReference type="RefSeq" id="WP_107215811.1">
    <property type="nucleotide sequence ID" value="NZ_KZ686269.1"/>
</dbReference>
<sequence>METKSAFAYPPQKVTKYIVNAGLFTLLLDSGEIVNYEPEDPESFRRLLDEHQACSLHSA</sequence>
<protein>
    <submittedName>
        <fullName evidence="1">Uncharacterized protein</fullName>
    </submittedName>
</protein>
<gene>
    <name evidence="1" type="ORF">C7T94_13445</name>
</gene>
<proteinExistence type="predicted"/>
<dbReference type="OrthoDB" id="795906at2"/>
<evidence type="ECO:0000313" key="1">
    <source>
        <dbReference type="EMBL" id="PST83551.1"/>
    </source>
</evidence>
<reference evidence="1 2" key="1">
    <citation type="submission" date="2018-03" db="EMBL/GenBank/DDBJ databases">
        <authorList>
            <person name="Keele B.F."/>
        </authorList>
    </citation>
    <scope>NUCLEOTIDE SEQUENCE [LARGE SCALE GENOMIC DNA]</scope>
    <source>
        <strain evidence="1 2">YL28-9</strain>
    </source>
</reference>
<accession>A0A2T3HMF6</accession>
<dbReference type="EMBL" id="PYLS01000005">
    <property type="protein sequence ID" value="PST83551.1"/>
    <property type="molecule type" value="Genomic_DNA"/>
</dbReference>
<dbReference type="Proteomes" id="UP000240912">
    <property type="component" value="Unassembled WGS sequence"/>
</dbReference>